<dbReference type="GO" id="GO:0005840">
    <property type="term" value="C:ribosome"/>
    <property type="evidence" value="ECO:0007669"/>
    <property type="project" value="UniProtKB-KW"/>
</dbReference>
<dbReference type="PANTHER" id="PTHR47546:SF3">
    <property type="entry name" value="30S RIBOSOMAL PROTEIN S15, CHLOROPLASTIC"/>
    <property type="match status" value="1"/>
</dbReference>
<name>A0AAN9NY69_PHACN</name>
<dbReference type="GO" id="GO:0006412">
    <property type="term" value="P:translation"/>
    <property type="evidence" value="ECO:0007669"/>
    <property type="project" value="InterPro"/>
</dbReference>
<accession>A0AAN9NY69</accession>
<evidence type="ECO:0000313" key="7">
    <source>
        <dbReference type="EMBL" id="KAK7381540.1"/>
    </source>
</evidence>
<dbReference type="InterPro" id="IPR000589">
    <property type="entry name" value="Ribosomal_uS15"/>
</dbReference>
<dbReference type="HAMAP" id="MF_01343_B">
    <property type="entry name" value="Ribosomal_uS15_B"/>
    <property type="match status" value="1"/>
</dbReference>
<evidence type="ECO:0000256" key="5">
    <source>
        <dbReference type="ARBA" id="ARBA00035484"/>
    </source>
</evidence>
<keyword evidence="3" id="KW-0687">Ribonucleoprotein</keyword>
<evidence type="ECO:0000256" key="2">
    <source>
        <dbReference type="ARBA" id="ARBA00022980"/>
    </source>
</evidence>
<evidence type="ECO:0000256" key="3">
    <source>
        <dbReference type="ARBA" id="ARBA00023274"/>
    </source>
</evidence>
<comment type="caution">
    <text evidence="7">The sequence shown here is derived from an EMBL/GenBank/DDBJ whole genome shotgun (WGS) entry which is preliminary data.</text>
</comment>
<protein>
    <recommendedName>
        <fullName evidence="4">Small ribosomal subunit protein uS15c</fullName>
    </recommendedName>
    <alternativeName>
        <fullName evidence="5">30S ribosomal protein S15, chloroplastic</fullName>
    </alternativeName>
</protein>
<feature type="compositionally biased region" description="Low complexity" evidence="6">
    <location>
        <begin position="20"/>
        <end position="37"/>
    </location>
</feature>
<dbReference type="InterPro" id="IPR005290">
    <property type="entry name" value="Ribosomal_uS15_bac-type"/>
</dbReference>
<proteinExistence type="inferred from homology"/>
<dbReference type="GO" id="GO:0005737">
    <property type="term" value="C:cytoplasm"/>
    <property type="evidence" value="ECO:0007669"/>
    <property type="project" value="UniProtKB-ARBA"/>
</dbReference>
<dbReference type="PANTHER" id="PTHR47546">
    <property type="entry name" value="S15/NS1, RNA-BINDING PROTEIN"/>
    <property type="match status" value="1"/>
</dbReference>
<dbReference type="SUPFAM" id="SSF47060">
    <property type="entry name" value="S15/NS1 RNA-binding domain"/>
    <property type="match status" value="1"/>
</dbReference>
<evidence type="ECO:0000256" key="6">
    <source>
        <dbReference type="SAM" id="MobiDB-lite"/>
    </source>
</evidence>
<evidence type="ECO:0000256" key="1">
    <source>
        <dbReference type="ARBA" id="ARBA00008434"/>
    </source>
</evidence>
<feature type="region of interest" description="Disordered" evidence="6">
    <location>
        <begin position="20"/>
        <end position="63"/>
    </location>
</feature>
<keyword evidence="8" id="KW-1185">Reference proteome</keyword>
<dbReference type="CDD" id="cd00353">
    <property type="entry name" value="Ribosomal_S15p_S13e"/>
    <property type="match status" value="1"/>
</dbReference>
<evidence type="ECO:0000313" key="8">
    <source>
        <dbReference type="Proteomes" id="UP001374584"/>
    </source>
</evidence>
<reference evidence="7 8" key="1">
    <citation type="submission" date="2024-01" db="EMBL/GenBank/DDBJ databases">
        <title>The genomes of 5 underutilized Papilionoideae crops provide insights into root nodulation and disease resistanc.</title>
        <authorList>
            <person name="Jiang F."/>
        </authorList>
    </citation>
    <scope>NUCLEOTIDE SEQUENCE [LARGE SCALE GENOMIC DNA]</scope>
    <source>
        <strain evidence="7">JINMINGXINNONG_FW02</strain>
        <tissue evidence="7">Leaves</tissue>
    </source>
</reference>
<dbReference type="Gene3D" id="1.10.287.10">
    <property type="entry name" value="S15/NS1, RNA-binding"/>
    <property type="match status" value="1"/>
</dbReference>
<dbReference type="Gene3D" id="6.10.250.3130">
    <property type="match status" value="1"/>
</dbReference>
<dbReference type="GO" id="GO:0003735">
    <property type="term" value="F:structural constituent of ribosome"/>
    <property type="evidence" value="ECO:0007669"/>
    <property type="project" value="InterPro"/>
</dbReference>
<feature type="compositionally biased region" description="Low complexity" evidence="6">
    <location>
        <begin position="48"/>
        <end position="61"/>
    </location>
</feature>
<dbReference type="Proteomes" id="UP001374584">
    <property type="component" value="Unassembled WGS sequence"/>
</dbReference>
<keyword evidence="2" id="KW-0689">Ribosomal protein</keyword>
<dbReference type="AlphaFoldDB" id="A0AAN9NY69"/>
<dbReference type="NCBIfam" id="TIGR00952">
    <property type="entry name" value="S15_bact"/>
    <property type="match status" value="1"/>
</dbReference>
<organism evidence="7 8">
    <name type="scientific">Phaseolus coccineus</name>
    <name type="common">Scarlet runner bean</name>
    <name type="synonym">Phaseolus multiflorus</name>
    <dbReference type="NCBI Taxonomy" id="3886"/>
    <lineage>
        <taxon>Eukaryota</taxon>
        <taxon>Viridiplantae</taxon>
        <taxon>Streptophyta</taxon>
        <taxon>Embryophyta</taxon>
        <taxon>Tracheophyta</taxon>
        <taxon>Spermatophyta</taxon>
        <taxon>Magnoliopsida</taxon>
        <taxon>eudicotyledons</taxon>
        <taxon>Gunneridae</taxon>
        <taxon>Pentapetalae</taxon>
        <taxon>rosids</taxon>
        <taxon>fabids</taxon>
        <taxon>Fabales</taxon>
        <taxon>Fabaceae</taxon>
        <taxon>Papilionoideae</taxon>
        <taxon>50 kb inversion clade</taxon>
        <taxon>NPAAA clade</taxon>
        <taxon>indigoferoid/millettioid clade</taxon>
        <taxon>Phaseoleae</taxon>
        <taxon>Phaseolus</taxon>
    </lineage>
</organism>
<dbReference type="SMART" id="SM01387">
    <property type="entry name" value="Ribosomal_S15"/>
    <property type="match status" value="1"/>
</dbReference>
<dbReference type="GO" id="GO:1990904">
    <property type="term" value="C:ribonucleoprotein complex"/>
    <property type="evidence" value="ECO:0007669"/>
    <property type="project" value="UniProtKB-KW"/>
</dbReference>
<dbReference type="EMBL" id="JAYMYR010000001">
    <property type="protein sequence ID" value="KAK7381540.1"/>
    <property type="molecule type" value="Genomic_DNA"/>
</dbReference>
<dbReference type="Pfam" id="PF00312">
    <property type="entry name" value="Ribosomal_S15"/>
    <property type="match status" value="1"/>
</dbReference>
<gene>
    <name evidence="7" type="ORF">VNO80_00085</name>
</gene>
<comment type="similarity">
    <text evidence="1">Belongs to the universal ribosomal protein uS15 family.</text>
</comment>
<sequence>MALLLRLKRRSTTSSRILFFSTSNSDSNSNSSSSFSSLFRDVKASLKQSSSPSSNPHSQQPHVDEIRKNLSEFRARTTPPPPGDPSQQHQQFSFQDGYQRNMQRNPSRSEQLPSLNLDAIRDSLRNMSGAQSPVRVRPGRPGVIGGTSPLPELIFAKEMRKEGSESTAMFSSGFLKIYGVEDLGKKLRMLRPEVKEKDWFSVRELSERLERLRKMEEEHARSNTQDHTYDKIRGCLVELHQEDTLAKKKASIQGLSILSHLSGTQTFSLEPPKPHLVEKYFHPDNMSSAEKMKIELAKVRDEFKMSESDCGSARVQIAQLTTKIKHLSGVLHKKDVHSRKGLVAMVQSRKRLLKYLRRTDWDSYCFVISKLGLRDNPDYSYRSRTGVAA</sequence>
<evidence type="ECO:0000256" key="4">
    <source>
        <dbReference type="ARBA" id="ARBA00035250"/>
    </source>
</evidence>
<dbReference type="InterPro" id="IPR009068">
    <property type="entry name" value="uS15_NS1_RNA-bd_sf"/>
</dbReference>